<sequence>MEGCGEEHIFKNELVMKKIITLADEREAIVAVINVVYIEYVLENKLTLFLWNIFSDRRGSQVDPALFG</sequence>
<protein>
    <submittedName>
        <fullName evidence="1">Uncharacterized protein</fullName>
    </submittedName>
</protein>
<name>A0A0B7AZV5_9EUPU</name>
<proteinExistence type="predicted"/>
<reference evidence="1" key="1">
    <citation type="submission" date="2014-12" db="EMBL/GenBank/DDBJ databases">
        <title>Insight into the proteome of Arion vulgaris.</title>
        <authorList>
            <person name="Aradska J."/>
            <person name="Bulat T."/>
            <person name="Smidak R."/>
            <person name="Sarate P."/>
            <person name="Gangsoo J."/>
            <person name="Sialana F."/>
            <person name="Bilban M."/>
            <person name="Lubec G."/>
        </authorList>
    </citation>
    <scope>NUCLEOTIDE SEQUENCE</scope>
    <source>
        <tissue evidence="1">Skin</tissue>
    </source>
</reference>
<gene>
    <name evidence="1" type="primary">ORF152144</name>
</gene>
<accession>A0A0B7AZV5</accession>
<evidence type="ECO:0000313" key="1">
    <source>
        <dbReference type="EMBL" id="CEK86142.1"/>
    </source>
</evidence>
<organism evidence="1">
    <name type="scientific">Arion vulgaris</name>
    <dbReference type="NCBI Taxonomy" id="1028688"/>
    <lineage>
        <taxon>Eukaryota</taxon>
        <taxon>Metazoa</taxon>
        <taxon>Spiralia</taxon>
        <taxon>Lophotrochozoa</taxon>
        <taxon>Mollusca</taxon>
        <taxon>Gastropoda</taxon>
        <taxon>Heterobranchia</taxon>
        <taxon>Euthyneura</taxon>
        <taxon>Panpulmonata</taxon>
        <taxon>Eupulmonata</taxon>
        <taxon>Stylommatophora</taxon>
        <taxon>Helicina</taxon>
        <taxon>Arionoidea</taxon>
        <taxon>Arionidae</taxon>
        <taxon>Arion</taxon>
    </lineage>
</organism>
<dbReference type="EMBL" id="HACG01039277">
    <property type="protein sequence ID" value="CEK86142.1"/>
    <property type="molecule type" value="Transcribed_RNA"/>
</dbReference>
<dbReference type="AlphaFoldDB" id="A0A0B7AZV5"/>